<dbReference type="EMBL" id="AOGX02000029">
    <property type="protein sequence ID" value="EOQ87809.1"/>
    <property type="molecule type" value="Genomic_DNA"/>
</dbReference>
<evidence type="ECO:0000256" key="1">
    <source>
        <dbReference type="SAM" id="Phobius"/>
    </source>
</evidence>
<feature type="transmembrane region" description="Helical" evidence="1">
    <location>
        <begin position="147"/>
        <end position="166"/>
    </location>
</feature>
<name>A0A5E8H9C6_9LEPT</name>
<keyword evidence="1" id="KW-0472">Membrane</keyword>
<dbReference type="AlphaFoldDB" id="A0A5E8H9C6"/>
<reference evidence="2 3" key="1">
    <citation type="submission" date="2013-04" db="EMBL/GenBank/DDBJ databases">
        <authorList>
            <person name="Harkins D.M."/>
            <person name="Durkin A.S."/>
            <person name="Brinkac L.M."/>
            <person name="Haft D.H."/>
            <person name="Selengut J.D."/>
            <person name="Sanka R."/>
            <person name="DePew J."/>
            <person name="Purushe J."/>
            <person name="Hartskeerl R.A."/>
            <person name="Ahmed A."/>
            <person name="van der Linden H."/>
            <person name="Goris M.G.A."/>
            <person name="Vinetz J.M."/>
            <person name="Sutton G.G."/>
            <person name="Nierman W.C."/>
            <person name="Fouts D.E."/>
        </authorList>
    </citation>
    <scope>NUCLEOTIDE SEQUENCE [LARGE SCALE GENOMIC DNA]</scope>
    <source>
        <strain evidence="2 3">Sao Paulo</strain>
    </source>
</reference>
<keyword evidence="1" id="KW-0812">Transmembrane</keyword>
<sequence>MIGSFIQRLLSPTVWSLRISIFLPQLLSQPWFYFVTYTLLFSLNCVWNWDAFQQENHNLLTKQTGNKSIIPFWQLYPFQIFSIYFLAFSFISFSCIVFFLLSYPFRYQWQKQMVSIVTISFRSFFMFFCILFLGNKILGAFNSNHDYGMILFAFWMILLSLFVQYYSRLVSKQLSNTKLSDRLRFTILGYFMPLSFLLMVLVLWK</sequence>
<feature type="transmembrane region" description="Helical" evidence="1">
    <location>
        <begin position="81"/>
        <end position="101"/>
    </location>
</feature>
<gene>
    <name evidence="2" type="ORF">LEP1GSC202_2123</name>
</gene>
<organism evidence="2 3">
    <name type="scientific">Leptospira yanagawae serovar Saopaulo str. Sao Paulo = ATCC 700523</name>
    <dbReference type="NCBI Taxonomy" id="1249483"/>
    <lineage>
        <taxon>Bacteria</taxon>
        <taxon>Pseudomonadati</taxon>
        <taxon>Spirochaetota</taxon>
        <taxon>Spirochaetia</taxon>
        <taxon>Leptospirales</taxon>
        <taxon>Leptospiraceae</taxon>
        <taxon>Leptospira</taxon>
    </lineage>
</organism>
<comment type="caution">
    <text evidence="2">The sequence shown here is derived from an EMBL/GenBank/DDBJ whole genome shotgun (WGS) entry which is preliminary data.</text>
</comment>
<accession>A0A5E8H9C6</accession>
<dbReference type="Proteomes" id="UP000013996">
    <property type="component" value="Unassembled WGS sequence"/>
</dbReference>
<proteinExistence type="predicted"/>
<dbReference type="OrthoDB" id="346063at2"/>
<dbReference type="STRING" id="1249483.LEP1GSC202_2123"/>
<dbReference type="RefSeq" id="WP_015678466.1">
    <property type="nucleotide sequence ID" value="NZ_AOGX02000029.1"/>
</dbReference>
<keyword evidence="1" id="KW-1133">Transmembrane helix</keyword>
<feature type="transmembrane region" description="Helical" evidence="1">
    <location>
        <begin position="113"/>
        <end position="135"/>
    </location>
</feature>
<protein>
    <submittedName>
        <fullName evidence="2">Uncharacterized protein</fullName>
    </submittedName>
</protein>
<evidence type="ECO:0000313" key="2">
    <source>
        <dbReference type="EMBL" id="EOQ87809.1"/>
    </source>
</evidence>
<evidence type="ECO:0000313" key="3">
    <source>
        <dbReference type="Proteomes" id="UP000013996"/>
    </source>
</evidence>
<feature type="transmembrane region" description="Helical" evidence="1">
    <location>
        <begin position="187"/>
        <end position="204"/>
    </location>
</feature>
<feature type="transmembrane region" description="Helical" evidence="1">
    <location>
        <begin position="31"/>
        <end position="49"/>
    </location>
</feature>